<gene>
    <name evidence="3" type="ORF">H671_xg19853</name>
</gene>
<dbReference type="InterPro" id="IPR037445">
    <property type="entry name" value="MAGE"/>
</dbReference>
<dbReference type="Proteomes" id="UP000030759">
    <property type="component" value="Unassembled WGS sequence"/>
</dbReference>
<dbReference type="InterPro" id="IPR002190">
    <property type="entry name" value="MHD_dom"/>
</dbReference>
<name>A0A061HZE7_CRIGR</name>
<dbReference type="FunFam" id="1.10.10.1200:FF:000007">
    <property type="entry name" value="Melanoma-associated antigen C2"/>
    <property type="match status" value="1"/>
</dbReference>
<protein>
    <submittedName>
        <fullName evidence="3">Melanoma-associated antigen B16-like protein</fullName>
    </submittedName>
</protein>
<dbReference type="AlphaFoldDB" id="A0A061HZE7"/>
<sequence length="442" mass="48808">MTSHYLAHKAECLSSSNLVPQSGKIPGEPLVLDESLETGNAGSAVDKGICSSNNRKSPECEADPGQTFEETQGLRVAAVSSDVEEPGPSSHFLMASSLKGQTCEETQNLQVAAVSYDTGEPCSSSHFMASSLKDQTCEETQGLEIKQVSRDVEEPGPSSYSLMATNQDDLADQIPSTSGGLSDQENQGNPVNPPCQPDTTNTPVMSIDSKVDFLVNYMLYKYQMKEIMSMTDILKLIVKEDEDRFPEILMRATERMEMVFGLDVKEIDPVNHCYALFIKLGLTYDGMRSDQYSFPKTGLLILILGIVFMKGNRSTEEEIWEVLNPMGIYAGMNHFVFGDPRQLITDEFVREQYLTYQPVANSDPVQYEYVWGPRTRAETSKMKVLEYVAKVHGTDPIAFRSQYEEALIEEEERALTMILDRAGSSSLSGASSGAMGSSFPDI</sequence>
<dbReference type="Pfam" id="PF01454">
    <property type="entry name" value="MAGE"/>
    <property type="match status" value="1"/>
</dbReference>
<dbReference type="Gene3D" id="1.10.10.1210">
    <property type="entry name" value="MAGE homology domain, winged helix WH2 motif"/>
    <property type="match status" value="1"/>
</dbReference>
<dbReference type="GO" id="GO:0000122">
    <property type="term" value="P:negative regulation of transcription by RNA polymerase II"/>
    <property type="evidence" value="ECO:0007669"/>
    <property type="project" value="TreeGrafter"/>
</dbReference>
<dbReference type="InterPro" id="IPR041898">
    <property type="entry name" value="MAGE_WH1"/>
</dbReference>
<proteinExistence type="predicted"/>
<dbReference type="Gene3D" id="1.10.10.1200">
    <property type="entry name" value="MAGE homology domain, winged helix WH1 motif"/>
    <property type="match status" value="1"/>
</dbReference>
<accession>A0A061HZE7</accession>
<evidence type="ECO:0000256" key="1">
    <source>
        <dbReference type="ARBA" id="ARBA00084104"/>
    </source>
</evidence>
<feature type="compositionally biased region" description="Polar residues" evidence="2">
    <location>
        <begin position="170"/>
        <end position="190"/>
    </location>
</feature>
<dbReference type="SMART" id="SM01373">
    <property type="entry name" value="MAGE"/>
    <property type="match status" value="1"/>
</dbReference>
<evidence type="ECO:0000313" key="3">
    <source>
        <dbReference type="EMBL" id="ERE65897.1"/>
    </source>
</evidence>
<dbReference type="GO" id="GO:0005634">
    <property type="term" value="C:nucleus"/>
    <property type="evidence" value="ECO:0007669"/>
    <property type="project" value="TreeGrafter"/>
</dbReference>
<dbReference type="PANTHER" id="PTHR11736">
    <property type="entry name" value="MELANOMA-ASSOCIATED ANTIGEN MAGE ANTIGEN"/>
    <property type="match status" value="1"/>
</dbReference>
<evidence type="ECO:0000313" key="4">
    <source>
        <dbReference type="Proteomes" id="UP000030759"/>
    </source>
</evidence>
<reference evidence="4" key="1">
    <citation type="journal article" date="2013" name="Nat. Biotechnol.">
        <title>Chinese hamster genome sequenced from sorted chromosomes.</title>
        <authorList>
            <person name="Brinkrolf K."/>
            <person name="Rupp O."/>
            <person name="Laux H."/>
            <person name="Kollin F."/>
            <person name="Ernst W."/>
            <person name="Linke B."/>
            <person name="Kofler R."/>
            <person name="Romand S."/>
            <person name="Hesse F."/>
            <person name="Budach W.E."/>
            <person name="Galosy S."/>
            <person name="Muller D."/>
            <person name="Noll T."/>
            <person name="Wienberg J."/>
            <person name="Jostock T."/>
            <person name="Leonard M."/>
            <person name="Grillari J."/>
            <person name="Tauch A."/>
            <person name="Goesmann A."/>
            <person name="Helk B."/>
            <person name="Mott J.E."/>
            <person name="Puhler A."/>
            <person name="Borth N."/>
        </authorList>
    </citation>
    <scope>NUCLEOTIDE SEQUENCE [LARGE SCALE GENOMIC DNA]</scope>
    <source>
        <strain evidence="4">17A/GY</strain>
    </source>
</reference>
<dbReference type="InterPro" id="IPR041899">
    <property type="entry name" value="MAGE_WH2"/>
</dbReference>
<dbReference type="FunFam" id="1.10.10.1210:FF:000001">
    <property type="entry name" value="melanoma-associated antigen D1"/>
    <property type="match status" value="1"/>
</dbReference>
<keyword evidence="1" id="KW-0825">Tumor antigen</keyword>
<evidence type="ECO:0000256" key="2">
    <source>
        <dbReference type="SAM" id="MobiDB-lite"/>
    </source>
</evidence>
<organism evidence="3 4">
    <name type="scientific">Cricetulus griseus</name>
    <name type="common">Chinese hamster</name>
    <name type="synonym">Cricetulus barabensis griseus</name>
    <dbReference type="NCBI Taxonomy" id="10029"/>
    <lineage>
        <taxon>Eukaryota</taxon>
        <taxon>Metazoa</taxon>
        <taxon>Chordata</taxon>
        <taxon>Craniata</taxon>
        <taxon>Vertebrata</taxon>
        <taxon>Euteleostomi</taxon>
        <taxon>Mammalia</taxon>
        <taxon>Eutheria</taxon>
        <taxon>Euarchontoglires</taxon>
        <taxon>Glires</taxon>
        <taxon>Rodentia</taxon>
        <taxon>Myomorpha</taxon>
        <taxon>Muroidea</taxon>
        <taxon>Cricetidae</taxon>
        <taxon>Cricetinae</taxon>
        <taxon>Cricetulus</taxon>
    </lineage>
</organism>
<dbReference type="PROSITE" id="PS50838">
    <property type="entry name" value="MAGE"/>
    <property type="match status" value="1"/>
</dbReference>
<dbReference type="PANTHER" id="PTHR11736:SF145">
    <property type="entry name" value="MELANOMA-ASSOCIATED ANTIGEN B16"/>
    <property type="match status" value="1"/>
</dbReference>
<dbReference type="EMBL" id="KE682973">
    <property type="protein sequence ID" value="ERE65897.1"/>
    <property type="molecule type" value="Genomic_DNA"/>
</dbReference>
<feature type="region of interest" description="Disordered" evidence="2">
    <location>
        <begin position="170"/>
        <end position="203"/>
    </location>
</feature>